<comment type="caution">
    <text evidence="3">The sequence shown here is derived from an EMBL/GenBank/DDBJ whole genome shotgun (WGS) entry which is preliminary data.</text>
</comment>
<feature type="region of interest" description="Disordered" evidence="1">
    <location>
        <begin position="1"/>
        <end position="25"/>
    </location>
</feature>
<name>A0A931I7Y7_9NOCA</name>
<sequence length="302" mass="32963">MTTNQTGAQAVHTPTATHRNAPTTVARTREETSAIRFFWGELLLVAAMSIAGNIVHAWLNAPPGKQWVAAFVASFPPIALLAATHGVGLLVRAQNKARLAYWAVVALTAAIAAIAFRLSFDALRELSIQVGMSEHLAFLFPLIIDGAIGQATVALLVLARTDRTDPEPTARTEHEPVRTPEPVHAVSVREVRTEIQSTTSQLTTEPDRTEIDRSQRTAIEPLPHQPRTDEPEHLDTWAAVAQQLCAADPAGRRDPDTVTTILRLKHEQGYTHSQIAERIEVSKSTVTRTLIAAREITEEGTL</sequence>
<dbReference type="InterPro" id="IPR013324">
    <property type="entry name" value="RNA_pol_sigma_r3/r4-like"/>
</dbReference>
<proteinExistence type="predicted"/>
<keyword evidence="4" id="KW-1185">Reference proteome</keyword>
<feature type="transmembrane region" description="Helical" evidence="2">
    <location>
        <begin position="99"/>
        <end position="118"/>
    </location>
</feature>
<keyword evidence="2" id="KW-0472">Membrane</keyword>
<dbReference type="SUPFAM" id="SSF88659">
    <property type="entry name" value="Sigma3 and sigma4 domains of RNA polymerase sigma factors"/>
    <property type="match status" value="1"/>
</dbReference>
<feature type="transmembrane region" description="Helical" evidence="2">
    <location>
        <begin position="67"/>
        <end position="87"/>
    </location>
</feature>
<evidence type="ECO:0000313" key="3">
    <source>
        <dbReference type="EMBL" id="MBH0775053.1"/>
    </source>
</evidence>
<organism evidence="3 4">
    <name type="scientific">Nocardia bovistercoris</name>
    <dbReference type="NCBI Taxonomy" id="2785916"/>
    <lineage>
        <taxon>Bacteria</taxon>
        <taxon>Bacillati</taxon>
        <taxon>Actinomycetota</taxon>
        <taxon>Actinomycetes</taxon>
        <taxon>Mycobacteriales</taxon>
        <taxon>Nocardiaceae</taxon>
        <taxon>Nocardia</taxon>
    </lineage>
</organism>
<reference evidence="3" key="1">
    <citation type="submission" date="2020-11" db="EMBL/GenBank/DDBJ databases">
        <title>Nocardia NEAU-351.nov., a novel actinomycete isolated from the cow dung.</title>
        <authorList>
            <person name="Zhang X."/>
        </authorList>
    </citation>
    <scope>NUCLEOTIDE SEQUENCE</scope>
    <source>
        <strain evidence="3">NEAU-351</strain>
    </source>
</reference>
<dbReference type="EMBL" id="JADMLG010000001">
    <property type="protein sequence ID" value="MBH0775053.1"/>
    <property type="molecule type" value="Genomic_DNA"/>
</dbReference>
<dbReference type="InterPro" id="IPR021235">
    <property type="entry name" value="DUF2637"/>
</dbReference>
<evidence type="ECO:0000256" key="1">
    <source>
        <dbReference type="SAM" id="MobiDB-lite"/>
    </source>
</evidence>
<dbReference type="Pfam" id="PF10935">
    <property type="entry name" value="DUF2637"/>
    <property type="match status" value="1"/>
</dbReference>
<dbReference type="AlphaFoldDB" id="A0A931I7Y7"/>
<dbReference type="Gene3D" id="1.10.10.60">
    <property type="entry name" value="Homeodomain-like"/>
    <property type="match status" value="1"/>
</dbReference>
<keyword evidence="2" id="KW-0812">Transmembrane</keyword>
<gene>
    <name evidence="3" type="ORF">IT779_01990</name>
</gene>
<protein>
    <submittedName>
        <fullName evidence="3">DUF2637 domain-containing protein</fullName>
    </submittedName>
</protein>
<evidence type="ECO:0000256" key="2">
    <source>
        <dbReference type="SAM" id="Phobius"/>
    </source>
</evidence>
<feature type="transmembrane region" description="Helical" evidence="2">
    <location>
        <begin position="138"/>
        <end position="159"/>
    </location>
</feature>
<accession>A0A931I7Y7</accession>
<feature type="transmembrane region" description="Helical" evidence="2">
    <location>
        <begin position="37"/>
        <end position="61"/>
    </location>
</feature>
<evidence type="ECO:0000313" key="4">
    <source>
        <dbReference type="Proteomes" id="UP000655751"/>
    </source>
</evidence>
<dbReference type="Proteomes" id="UP000655751">
    <property type="component" value="Unassembled WGS sequence"/>
</dbReference>
<keyword evidence="2" id="KW-1133">Transmembrane helix</keyword>
<dbReference type="RefSeq" id="WP_196147378.1">
    <property type="nucleotide sequence ID" value="NZ_JADMLG010000001.1"/>
</dbReference>